<evidence type="ECO:0000256" key="1">
    <source>
        <dbReference type="ARBA" id="ARBA00006247"/>
    </source>
</evidence>
<dbReference type="PANTHER" id="PTHR30575:SF0">
    <property type="entry name" value="XAA-ARG DIPEPTIDASE"/>
    <property type="match status" value="1"/>
</dbReference>
<protein>
    <recommendedName>
        <fullName evidence="2">Peptidase M20 domain-containing protein 2</fullName>
    </recommendedName>
</protein>
<dbReference type="OrthoDB" id="6119954at2759"/>
<dbReference type="RefSeq" id="XP_022488801.1">
    <property type="nucleotide sequence ID" value="XM_022631673.1"/>
</dbReference>
<dbReference type="InterPro" id="IPR017439">
    <property type="entry name" value="Amidohydrolase"/>
</dbReference>
<dbReference type="Proteomes" id="UP000177622">
    <property type="component" value="Unassembled WGS sequence"/>
</dbReference>
<dbReference type="NCBIfam" id="TIGR01891">
    <property type="entry name" value="amidohydrolases"/>
    <property type="match status" value="1"/>
</dbReference>
<dbReference type="PANTHER" id="PTHR30575">
    <property type="entry name" value="PEPTIDASE M20"/>
    <property type="match status" value="1"/>
</dbReference>
<proteinExistence type="inferred from homology"/>
<dbReference type="GO" id="GO:0016805">
    <property type="term" value="F:dipeptidase activity"/>
    <property type="evidence" value="ECO:0007669"/>
    <property type="project" value="InterPro"/>
</dbReference>
<organism evidence="4 5">
    <name type="scientific">Penicillium arizonense</name>
    <dbReference type="NCBI Taxonomy" id="1835702"/>
    <lineage>
        <taxon>Eukaryota</taxon>
        <taxon>Fungi</taxon>
        <taxon>Dikarya</taxon>
        <taxon>Ascomycota</taxon>
        <taxon>Pezizomycotina</taxon>
        <taxon>Eurotiomycetes</taxon>
        <taxon>Eurotiomycetidae</taxon>
        <taxon>Eurotiales</taxon>
        <taxon>Aspergillaceae</taxon>
        <taxon>Penicillium</taxon>
    </lineage>
</organism>
<dbReference type="AlphaFoldDB" id="A0A1F5LJH3"/>
<dbReference type="FunFam" id="3.30.70.360:FF:000004">
    <property type="entry name" value="Peptidase M20 domain-containing protein 2"/>
    <property type="match status" value="1"/>
</dbReference>
<dbReference type="PIRSF" id="PIRSF037226">
    <property type="entry name" value="Amidohydrolase_ACY1L2_prd"/>
    <property type="match status" value="1"/>
</dbReference>
<dbReference type="Pfam" id="PF07687">
    <property type="entry name" value="M20_dimer"/>
    <property type="match status" value="1"/>
</dbReference>
<dbReference type="InterPro" id="IPR011650">
    <property type="entry name" value="Peptidase_M20_dimer"/>
</dbReference>
<evidence type="ECO:0000259" key="3">
    <source>
        <dbReference type="Pfam" id="PF07687"/>
    </source>
</evidence>
<dbReference type="Gene3D" id="3.40.630.10">
    <property type="entry name" value="Zn peptidases"/>
    <property type="match status" value="1"/>
</dbReference>
<sequence length="431" mass="46318">MTFQTTERNEDNSMGKHHMVPSVVNDEIKNIQQIIDSQAERLWEINQKIHSNPELGFKEYLAHDNITSMLEELGFQVTRHAFKLETAFVAEYGNSGRVVAFNAEYDALPGIGHACGHNLIAMMSIGAFLGVAEMIKRKEISGRVRLVGTPAEEGLGGKIPIVAAGAYADVDACMMVHPGPFTECVGFEGDAYMPTTASIKFSVGFTGKTAHAAMAPWEGTNALDAAVLAYNGIGLLRQQMHPSNRVHCVISDGGDRPNVIPGLAAIDCYVRSPSLKMAQVLQERVENCFKGAALQTGCDIVPELTLQRNNTYADLRPNKALARGYADAMTKMGCLVKCDLNSTGVAGSTDQGNVTYACPGIQAYVGVPAGPGSNNHTVGFTAVAGQKESHNLCLHAAKGMAVTAWNVLTNDDLAAQIKSDFEEDRIKRDSI</sequence>
<dbReference type="InterPro" id="IPR036264">
    <property type="entry name" value="Bact_exopeptidase_dim_dom"/>
</dbReference>
<evidence type="ECO:0000313" key="5">
    <source>
        <dbReference type="Proteomes" id="UP000177622"/>
    </source>
</evidence>
<dbReference type="InterPro" id="IPR052030">
    <property type="entry name" value="Peptidase_M20/M20A_hydrolases"/>
</dbReference>
<comment type="similarity">
    <text evidence="1 2">Belongs to the peptidase M20A family.</text>
</comment>
<reference evidence="4 5" key="1">
    <citation type="journal article" date="2016" name="Sci. Rep.">
        <title>Penicillium arizonense, a new, genome sequenced fungal species, reveals a high chemical diversity in secreted metabolites.</title>
        <authorList>
            <person name="Grijseels S."/>
            <person name="Nielsen J.C."/>
            <person name="Randelovic M."/>
            <person name="Nielsen J."/>
            <person name="Nielsen K.F."/>
            <person name="Workman M."/>
            <person name="Frisvad J.C."/>
        </authorList>
    </citation>
    <scope>NUCLEOTIDE SEQUENCE [LARGE SCALE GENOMIC DNA]</scope>
    <source>
        <strain evidence="4 5">CBS 141311</strain>
    </source>
</reference>
<dbReference type="Pfam" id="PF01546">
    <property type="entry name" value="Peptidase_M20"/>
    <property type="match status" value="1"/>
</dbReference>
<dbReference type="SUPFAM" id="SSF55031">
    <property type="entry name" value="Bacterial exopeptidase dimerisation domain"/>
    <property type="match status" value="1"/>
</dbReference>
<evidence type="ECO:0000313" key="4">
    <source>
        <dbReference type="EMBL" id="OGE53363.1"/>
    </source>
</evidence>
<dbReference type="SUPFAM" id="SSF53187">
    <property type="entry name" value="Zn-dependent exopeptidases"/>
    <property type="match status" value="1"/>
</dbReference>
<dbReference type="EMBL" id="LXJU01000008">
    <property type="protein sequence ID" value="OGE53363.1"/>
    <property type="molecule type" value="Genomic_DNA"/>
</dbReference>
<keyword evidence="5" id="KW-1185">Reference proteome</keyword>
<comment type="caution">
    <text evidence="4">The sequence shown here is derived from an EMBL/GenBank/DDBJ whole genome shotgun (WGS) entry which is preliminary data.</text>
</comment>
<dbReference type="InterPro" id="IPR017144">
    <property type="entry name" value="Xaa-Arg_dipeptidase"/>
</dbReference>
<dbReference type="Gene3D" id="3.30.70.360">
    <property type="match status" value="1"/>
</dbReference>
<name>A0A1F5LJH3_PENAI</name>
<dbReference type="GeneID" id="34576407"/>
<accession>A0A1F5LJH3</accession>
<dbReference type="InterPro" id="IPR002933">
    <property type="entry name" value="Peptidase_M20"/>
</dbReference>
<dbReference type="CDD" id="cd05672">
    <property type="entry name" value="M20_ACY1L2-like"/>
    <property type="match status" value="1"/>
</dbReference>
<gene>
    <name evidence="4" type="ORF">PENARI_c008G11915</name>
</gene>
<feature type="domain" description="Peptidase M20 dimerisation" evidence="3">
    <location>
        <begin position="198"/>
        <end position="293"/>
    </location>
</feature>
<evidence type="ECO:0000256" key="2">
    <source>
        <dbReference type="PIRNR" id="PIRNR037226"/>
    </source>
</evidence>